<comment type="caution">
    <text evidence="1">The sequence shown here is derived from an EMBL/GenBank/DDBJ whole genome shotgun (WGS) entry which is preliminary data.</text>
</comment>
<accession>A0ABT3DKF0</accession>
<dbReference type="EMBL" id="JAOYEY010000044">
    <property type="protein sequence ID" value="MCV9887127.1"/>
    <property type="molecule type" value="Genomic_DNA"/>
</dbReference>
<evidence type="ECO:0000313" key="1">
    <source>
        <dbReference type="EMBL" id="MCV9887127.1"/>
    </source>
</evidence>
<organism evidence="1 2">
    <name type="scientific">Metabacillus halosaccharovorans</name>
    <dbReference type="NCBI Taxonomy" id="930124"/>
    <lineage>
        <taxon>Bacteria</taxon>
        <taxon>Bacillati</taxon>
        <taxon>Bacillota</taxon>
        <taxon>Bacilli</taxon>
        <taxon>Bacillales</taxon>
        <taxon>Bacillaceae</taxon>
        <taxon>Metabacillus</taxon>
    </lineage>
</organism>
<sequence>MFKKILIIAGLLFVIVTSYSLLNKSLEAEKAIADKDVQEPLDTSEKDILSTLELVTENLGQKYQSFVVKATSKKELVIQVNADKDYFNSIYKEMESDAKSVIKSSPLKEYKVVVESLDFPSDIDAQKAREENSLIITTITDGLNNPTVIGDIMVNYQESINVHTNLDSNEQNTKRDAKEIEDKVKSLLISNELKSIVNHNSYVISVLDKKGKKLN</sequence>
<dbReference type="Proteomes" id="UP001526147">
    <property type="component" value="Unassembled WGS sequence"/>
</dbReference>
<name>A0ABT3DKF0_9BACI</name>
<gene>
    <name evidence="1" type="ORF">OIH86_15925</name>
</gene>
<evidence type="ECO:0008006" key="3">
    <source>
        <dbReference type="Google" id="ProtNLM"/>
    </source>
</evidence>
<protein>
    <recommendedName>
        <fullName evidence="3">DUF4030 domain-containing protein</fullName>
    </recommendedName>
</protein>
<proteinExistence type="predicted"/>
<dbReference type="RefSeq" id="WP_264143573.1">
    <property type="nucleotide sequence ID" value="NZ_JAOYEY010000044.1"/>
</dbReference>
<keyword evidence="2" id="KW-1185">Reference proteome</keyword>
<reference evidence="1 2" key="1">
    <citation type="submission" date="2022-10" db="EMBL/GenBank/DDBJ databases">
        <title>Draft genome assembly of moderately radiation resistant bacterium Metabacillus halosaccharovorans.</title>
        <authorList>
            <person name="Pal S."/>
            <person name="Gopinathan A."/>
        </authorList>
    </citation>
    <scope>NUCLEOTIDE SEQUENCE [LARGE SCALE GENOMIC DNA]</scope>
    <source>
        <strain evidence="1 2">VITHBRA001</strain>
    </source>
</reference>
<evidence type="ECO:0000313" key="2">
    <source>
        <dbReference type="Proteomes" id="UP001526147"/>
    </source>
</evidence>